<protein>
    <submittedName>
        <fullName evidence="2">3-phosphoglycerate kinase</fullName>
    </submittedName>
</protein>
<dbReference type="KEGG" id="plal:FXN65_07705"/>
<evidence type="ECO:0000256" key="1">
    <source>
        <dbReference type="SAM" id="SignalP"/>
    </source>
</evidence>
<evidence type="ECO:0000313" key="3">
    <source>
        <dbReference type="Proteomes" id="UP000327179"/>
    </source>
</evidence>
<accession>A0A5J6QJK0</accession>
<feature type="signal peptide" evidence="1">
    <location>
        <begin position="1"/>
        <end position="18"/>
    </location>
</feature>
<proteinExistence type="predicted"/>
<evidence type="ECO:0000313" key="2">
    <source>
        <dbReference type="EMBL" id="QEY61955.1"/>
    </source>
</evidence>
<gene>
    <name evidence="2" type="ORF">FXN65_07705</name>
</gene>
<dbReference type="GO" id="GO:0016301">
    <property type="term" value="F:kinase activity"/>
    <property type="evidence" value="ECO:0007669"/>
    <property type="project" value="UniProtKB-KW"/>
</dbReference>
<dbReference type="RefSeq" id="WP_151132497.1">
    <property type="nucleotide sequence ID" value="NZ_CP043311.1"/>
</dbReference>
<dbReference type="AlphaFoldDB" id="A0A5J6QJK0"/>
<organism evidence="2 3">
    <name type="scientific">Metapseudomonas lalkuanensis</name>
    <dbReference type="NCBI Taxonomy" id="2604832"/>
    <lineage>
        <taxon>Bacteria</taxon>
        <taxon>Pseudomonadati</taxon>
        <taxon>Pseudomonadota</taxon>
        <taxon>Gammaproteobacteria</taxon>
        <taxon>Pseudomonadales</taxon>
        <taxon>Pseudomonadaceae</taxon>
        <taxon>Metapseudomonas</taxon>
    </lineage>
</organism>
<keyword evidence="1" id="KW-0732">Signal</keyword>
<reference evidence="2 3" key="1">
    <citation type="submission" date="2019-08" db="EMBL/GenBank/DDBJ databases">
        <title>Whole-genome Sequencing of e-waste polymer degrading bacterium Pseudomonas sp. strain PE08.</title>
        <authorList>
            <person name="Kirdat K."/>
            <person name="Debbarma P."/>
            <person name="Narawade N."/>
            <person name="Suyal D."/>
            <person name="Thorat V."/>
            <person name="Shouche Y."/>
            <person name="Goel R."/>
            <person name="Yadav A."/>
        </authorList>
    </citation>
    <scope>NUCLEOTIDE SEQUENCE [LARGE SCALE GENOMIC DNA]</scope>
    <source>
        <strain evidence="2 3">PE08</strain>
    </source>
</reference>
<sequence length="104" mass="11235">MKKLCCALFALLPTLVLAYPIEVEKQYNGAEIVYDTTDIASNMAAINIQNVGGTAAECKAVFVNGPETPKVRKAVIESGKSAYVTANFTRAVIKLRIKLTCNPK</sequence>
<keyword evidence="2" id="KW-0808">Transferase</keyword>
<dbReference type="Proteomes" id="UP000327179">
    <property type="component" value="Chromosome"/>
</dbReference>
<keyword evidence="3" id="KW-1185">Reference proteome</keyword>
<name>A0A5J6QJK0_9GAMM</name>
<keyword evidence="2" id="KW-0418">Kinase</keyword>
<dbReference type="EMBL" id="CP043311">
    <property type="protein sequence ID" value="QEY61955.1"/>
    <property type="molecule type" value="Genomic_DNA"/>
</dbReference>
<feature type="chain" id="PRO_5023927293" evidence="1">
    <location>
        <begin position="19"/>
        <end position="104"/>
    </location>
</feature>